<feature type="region of interest" description="Disordered" evidence="1">
    <location>
        <begin position="61"/>
        <end position="99"/>
    </location>
</feature>
<organism evidence="3 4">
    <name type="scientific">Francisella halioticida</name>
    <dbReference type="NCBI Taxonomy" id="549298"/>
    <lineage>
        <taxon>Bacteria</taxon>
        <taxon>Pseudomonadati</taxon>
        <taxon>Pseudomonadota</taxon>
        <taxon>Gammaproteobacteria</taxon>
        <taxon>Thiotrichales</taxon>
        <taxon>Francisellaceae</taxon>
        <taxon>Francisella</taxon>
    </lineage>
</organism>
<dbReference type="EMBL" id="CP022132">
    <property type="protein sequence ID" value="ASG67803.1"/>
    <property type="molecule type" value="Genomic_DNA"/>
</dbReference>
<evidence type="ECO:0000313" key="3">
    <source>
        <dbReference type="EMBL" id="ASG67803.1"/>
    </source>
</evidence>
<keyword evidence="4" id="KW-1185">Reference proteome</keyword>
<gene>
    <name evidence="3" type="ORF">CDV26_04835</name>
</gene>
<proteinExistence type="predicted"/>
<feature type="compositionally biased region" description="Basic residues" evidence="1">
    <location>
        <begin position="90"/>
        <end position="99"/>
    </location>
</feature>
<feature type="chain" id="PRO_5045429435" evidence="2">
    <location>
        <begin position="20"/>
        <end position="99"/>
    </location>
</feature>
<evidence type="ECO:0000313" key="4">
    <source>
        <dbReference type="Proteomes" id="UP000249910"/>
    </source>
</evidence>
<protein>
    <submittedName>
        <fullName evidence="3">Uncharacterized protein</fullName>
    </submittedName>
</protein>
<keyword evidence="2" id="KW-0732">Signal</keyword>
<dbReference type="Proteomes" id="UP000249910">
    <property type="component" value="Chromosome"/>
</dbReference>
<sequence>MTKKYFSIIAILFYSTSFANIYESNNNGVPTFSNVNTKGARQVNIQKPEIVNSYNQLSNTPSVDGYKQGNNEIVWKNQRSSSRDEEKSGRVTRKLCKRL</sequence>
<feature type="signal peptide" evidence="2">
    <location>
        <begin position="1"/>
        <end position="19"/>
    </location>
</feature>
<name>A0ABM6LYY0_9GAMM</name>
<accession>A0ABM6LYY0</accession>
<reference evidence="3 4" key="1">
    <citation type="submission" date="2017-06" db="EMBL/GenBank/DDBJ databases">
        <title>Complete genome of Francisella halioticida.</title>
        <authorList>
            <person name="Sjodin A."/>
        </authorList>
    </citation>
    <scope>NUCLEOTIDE SEQUENCE [LARGE SCALE GENOMIC DNA]</scope>
    <source>
        <strain evidence="3 4">DSM 23729</strain>
    </source>
</reference>
<evidence type="ECO:0000256" key="2">
    <source>
        <dbReference type="SAM" id="SignalP"/>
    </source>
</evidence>
<evidence type="ECO:0000256" key="1">
    <source>
        <dbReference type="SAM" id="MobiDB-lite"/>
    </source>
</evidence>